<gene>
    <name evidence="1" type="ORF">VL23_10020</name>
</gene>
<dbReference type="EMBL" id="JZIW01000001">
    <property type="protein sequence ID" value="KOO83525.1"/>
    <property type="molecule type" value="Genomic_DNA"/>
</dbReference>
<name>A0AB34TK92_STEMA</name>
<evidence type="ECO:0000313" key="1">
    <source>
        <dbReference type="EMBL" id="KOO83525.1"/>
    </source>
</evidence>
<evidence type="ECO:0000313" key="2">
    <source>
        <dbReference type="Proteomes" id="UP000037632"/>
    </source>
</evidence>
<proteinExistence type="predicted"/>
<reference evidence="1 2" key="1">
    <citation type="journal article" date="2015" name="Antimicrob. Agents Chemother.">
        <title>Whole-Genome Sequencing Identifies Emergence of a Quinolone Resistance Mutation in a Case of Stenotrophomonas maltophilia Bacteremia.</title>
        <authorList>
            <person name="Pak T.R."/>
            <person name="Altman D.R."/>
            <person name="Attie O."/>
            <person name="Sebra R."/>
            <person name="Hamula C.L."/>
            <person name="Lewis M."/>
            <person name="Deikus G."/>
            <person name="Newman L.C."/>
            <person name="Fang G."/>
            <person name="Hand J."/>
            <person name="Papel G."/>
            <person name="Wallach F."/>
            <person name="Schadt E.E."/>
            <person name="Huprikar S."/>
            <person name="van Bakel H."/>
            <person name="Kasarskis A."/>
            <person name="Bashir A."/>
        </authorList>
    </citation>
    <scope>NUCLEOTIDE SEQUENCE [LARGE SCALE GENOMIC DNA]</scope>
    <source>
        <strain evidence="1 2">ISMMS6</strain>
    </source>
</reference>
<dbReference type="AlphaFoldDB" id="A0AB34TK92"/>
<dbReference type="Proteomes" id="UP000037632">
    <property type="component" value="Unassembled WGS sequence"/>
</dbReference>
<organism evidence="1 2">
    <name type="scientific">Stenotrophomonas maltophilia</name>
    <name type="common">Pseudomonas maltophilia</name>
    <name type="synonym">Xanthomonas maltophilia</name>
    <dbReference type="NCBI Taxonomy" id="40324"/>
    <lineage>
        <taxon>Bacteria</taxon>
        <taxon>Pseudomonadati</taxon>
        <taxon>Pseudomonadota</taxon>
        <taxon>Gammaproteobacteria</taxon>
        <taxon>Lysobacterales</taxon>
        <taxon>Lysobacteraceae</taxon>
        <taxon>Stenotrophomonas</taxon>
        <taxon>Stenotrophomonas maltophilia group</taxon>
    </lineage>
</organism>
<protein>
    <submittedName>
        <fullName evidence="1">Uncharacterized protein</fullName>
    </submittedName>
</protein>
<dbReference type="RefSeq" id="WP_053461895.1">
    <property type="nucleotide sequence ID" value="NZ_JZIW01000001.1"/>
</dbReference>
<comment type="caution">
    <text evidence="1">The sequence shown here is derived from an EMBL/GenBank/DDBJ whole genome shotgun (WGS) entry which is preliminary data.</text>
</comment>
<sequence>MDKIDRRLAEAGANTRLSRSFYLGDSVSSTVTIATQAVEKKRGHSPWSVKPTFCPFCGVKLCTESDQQAQGEKA</sequence>
<accession>A0AB34TK92</accession>